<keyword evidence="1" id="KW-0472">Membrane</keyword>
<protein>
    <recommendedName>
        <fullName evidence="4">UbiA prenyltransferase family protein</fullName>
    </recommendedName>
</protein>
<feature type="transmembrane region" description="Helical" evidence="1">
    <location>
        <begin position="253"/>
        <end position="271"/>
    </location>
</feature>
<keyword evidence="1" id="KW-1133">Transmembrane helix</keyword>
<feature type="transmembrane region" description="Helical" evidence="1">
    <location>
        <begin position="277"/>
        <end position="302"/>
    </location>
</feature>
<evidence type="ECO:0000313" key="2">
    <source>
        <dbReference type="EMBL" id="SMO97754.1"/>
    </source>
</evidence>
<proteinExistence type="predicted"/>
<feature type="transmembrane region" description="Helical" evidence="1">
    <location>
        <begin position="79"/>
        <end position="99"/>
    </location>
</feature>
<evidence type="ECO:0008006" key="4">
    <source>
        <dbReference type="Google" id="ProtNLM"/>
    </source>
</evidence>
<keyword evidence="3" id="KW-1185">Reference proteome</keyword>
<name>A0A521FNN7_9SPHI</name>
<reference evidence="2 3" key="1">
    <citation type="submission" date="2017-05" db="EMBL/GenBank/DDBJ databases">
        <authorList>
            <person name="Varghese N."/>
            <person name="Submissions S."/>
        </authorList>
    </citation>
    <scope>NUCLEOTIDE SEQUENCE [LARGE SCALE GENOMIC DNA]</scope>
    <source>
        <strain evidence="2 3">DSM 19036</strain>
    </source>
</reference>
<feature type="transmembrane region" description="Helical" evidence="1">
    <location>
        <begin position="6"/>
        <end position="26"/>
    </location>
</feature>
<dbReference type="RefSeq" id="WP_142530794.1">
    <property type="nucleotide sequence ID" value="NZ_CBCSJO010000013.1"/>
</dbReference>
<evidence type="ECO:0000313" key="3">
    <source>
        <dbReference type="Proteomes" id="UP000320300"/>
    </source>
</evidence>
<evidence type="ECO:0000256" key="1">
    <source>
        <dbReference type="SAM" id="Phobius"/>
    </source>
</evidence>
<dbReference type="EMBL" id="FXTN01000014">
    <property type="protein sequence ID" value="SMO97754.1"/>
    <property type="molecule type" value="Genomic_DNA"/>
</dbReference>
<dbReference type="AlphaFoldDB" id="A0A521FNN7"/>
<organism evidence="2 3">
    <name type="scientific">Pedobacter westerhofensis</name>
    <dbReference type="NCBI Taxonomy" id="425512"/>
    <lineage>
        <taxon>Bacteria</taxon>
        <taxon>Pseudomonadati</taxon>
        <taxon>Bacteroidota</taxon>
        <taxon>Sphingobacteriia</taxon>
        <taxon>Sphingobacteriales</taxon>
        <taxon>Sphingobacteriaceae</taxon>
        <taxon>Pedobacter</taxon>
    </lineage>
</organism>
<feature type="transmembrane region" description="Helical" evidence="1">
    <location>
        <begin position="111"/>
        <end position="136"/>
    </location>
</feature>
<feature type="transmembrane region" description="Helical" evidence="1">
    <location>
        <begin position="38"/>
        <end position="59"/>
    </location>
</feature>
<keyword evidence="1" id="KW-0812">Transmembrane</keyword>
<feature type="transmembrane region" description="Helical" evidence="1">
    <location>
        <begin position="148"/>
        <end position="167"/>
    </location>
</feature>
<feature type="transmembrane region" description="Helical" evidence="1">
    <location>
        <begin position="179"/>
        <end position="199"/>
    </location>
</feature>
<gene>
    <name evidence="2" type="ORF">SAMN06265348_114161</name>
</gene>
<dbReference type="OrthoDB" id="1452981at2"/>
<dbReference type="Proteomes" id="UP000320300">
    <property type="component" value="Unassembled WGS sequence"/>
</dbReference>
<sequence length="304" mass="35008">MGFKLLRFIFFGNYFVGLLAVALTIESTLQLNVPFNSLSYYTLLFLAPIIYYTYAYMGATSSSNSQNPRTAWYGKHHNFIHWSQMILAGTAFAVFLHMLSRDYMAILHLPLLYWIIVSVVLGMAVLYYGLVPVFFFNLNLRNTGWLKPFIIGFIWAATANLLPLILLKIESGVDFTESPLWFFLFIKNWMFCTVNAIMFDMKDYAIDSNSQLKTFVVRIGLKKTIFYVLIPLLLLGMVSLMVFAYFEHFALQRMLMNMIPFILTLIVAYSMNKRKKIFYYLIVIDGLILVKAVCGIIGMQIVSA</sequence>
<accession>A0A521FNN7</accession>
<feature type="transmembrane region" description="Helical" evidence="1">
    <location>
        <begin position="225"/>
        <end position="246"/>
    </location>
</feature>